<comment type="caution">
    <text evidence="16">The sequence shown here is derived from an EMBL/GenBank/DDBJ whole genome shotgun (WGS) entry which is preliminary data.</text>
</comment>
<dbReference type="EMBL" id="JAPMOU010000002">
    <property type="protein sequence ID" value="MDE1460745.1"/>
    <property type="molecule type" value="Genomic_DNA"/>
</dbReference>
<keyword evidence="7" id="KW-0560">Oxidoreductase</keyword>
<feature type="domain" description="3-hydroxyacyl-CoA dehydrogenase NAD binding" evidence="15">
    <location>
        <begin position="316"/>
        <end position="494"/>
    </location>
</feature>
<keyword evidence="5" id="KW-0276">Fatty acid metabolism</keyword>
<evidence type="ECO:0000256" key="6">
    <source>
        <dbReference type="ARBA" id="ARBA00022963"/>
    </source>
</evidence>
<comment type="catalytic activity">
    <reaction evidence="12">
        <text>a (3S)-3-hydroxyacyl-CoA + NAD(+) = a 3-oxoacyl-CoA + NADH + H(+)</text>
        <dbReference type="Rhea" id="RHEA:22432"/>
        <dbReference type="ChEBI" id="CHEBI:15378"/>
        <dbReference type="ChEBI" id="CHEBI:57318"/>
        <dbReference type="ChEBI" id="CHEBI:57540"/>
        <dbReference type="ChEBI" id="CHEBI:57945"/>
        <dbReference type="ChEBI" id="CHEBI:90726"/>
        <dbReference type="EC" id="1.1.1.35"/>
    </reaction>
</comment>
<dbReference type="SUPFAM" id="SSF51735">
    <property type="entry name" value="NAD(P)-binding Rossmann-fold domains"/>
    <property type="match status" value="1"/>
</dbReference>
<evidence type="ECO:0000256" key="8">
    <source>
        <dbReference type="ARBA" id="ARBA00023027"/>
    </source>
</evidence>
<evidence type="ECO:0000256" key="5">
    <source>
        <dbReference type="ARBA" id="ARBA00022832"/>
    </source>
</evidence>
<dbReference type="PANTHER" id="PTHR43612">
    <property type="entry name" value="TRIFUNCTIONAL ENZYME SUBUNIT ALPHA"/>
    <property type="match status" value="1"/>
</dbReference>
<sequence>MNHVIHYQQDADKIVTLTLDIPGQATNTMNAAYREAMKNTIIRLENNLDNIAGIIITSAKETFCAGGDLNELSEQVAASTFYQMVNDIKQPLRQLETLGKPVVAAINGAALGGGFELALSAHYRICLNQPSIQLGLPEVTLGLLPAAGGITRMVRLLGIEAALPYIQQGKKFNPQQGQQIGVIHELADSPVALVNQAKSWIKANPEATQPWDKPGYKIPGGIPSSPQLAQKLMIAPAMLIAKTKGCLPAPEKILCAAVEGAQVDFDTAYDIESRHFVSLATGSVAKNMITALWHQLNHINSGQSRPQSIATTKTEKVGIIGAGMMGAGIAYVTAKAGIPVVLKDISIDKAEQGKDYSRRLLKKQVQQGRLSAEVAANILEKIQCTTVNTDFHGCDLVIEAVFEDRQLKAQVTQAAAQQLATTAVIASNTSTLPITGLAQVIKQQQQFIGLHFFSPVDKMPLVEIIRGKQTSETTLAKAFDFVKQLRKTPIVVNDSRGFFTSRVFGRYCLEGLALLQEGVAPALLEREAVKAGMPVGPLAVIDEVSLRLIARIRDQEKADCEQAGIPFTPATGYDVLDKLLIEYDRKGRAAGKGFYDYPQQGKKQLWPNLVQLFPNTTTVAKADIAERLLFIQSIESLRCLEESVLESVADANIGSLFGLGFPVWTGGVLQYINYYGLQALINRATELAEKYGERFQPPALLLDTYKTGNFFF</sequence>
<evidence type="ECO:0000256" key="9">
    <source>
        <dbReference type="ARBA" id="ARBA00023098"/>
    </source>
</evidence>
<keyword evidence="10" id="KW-0456">Lyase</keyword>
<evidence type="ECO:0000259" key="14">
    <source>
        <dbReference type="Pfam" id="PF00725"/>
    </source>
</evidence>
<evidence type="ECO:0000256" key="4">
    <source>
        <dbReference type="ARBA" id="ARBA00012076"/>
    </source>
</evidence>
<keyword evidence="9" id="KW-0443">Lipid metabolism</keyword>
<name>A0ABT5U305_9GAMM</name>
<evidence type="ECO:0000256" key="2">
    <source>
        <dbReference type="ARBA" id="ARBA00007005"/>
    </source>
</evidence>
<keyword evidence="6" id="KW-0442">Lipid degradation</keyword>
<evidence type="ECO:0000256" key="3">
    <source>
        <dbReference type="ARBA" id="ARBA00008750"/>
    </source>
</evidence>
<feature type="domain" description="3-hydroxyacyl-CoA dehydrogenase C-terminal" evidence="14">
    <location>
        <begin position="497"/>
        <end position="597"/>
    </location>
</feature>
<accession>A0ABT5U305</accession>
<dbReference type="RefSeq" id="WP_274687117.1">
    <property type="nucleotide sequence ID" value="NZ_JAPMOU010000002.1"/>
</dbReference>
<evidence type="ECO:0000256" key="13">
    <source>
        <dbReference type="RuleBase" id="RU003707"/>
    </source>
</evidence>
<dbReference type="Gene3D" id="1.10.1040.50">
    <property type="match status" value="1"/>
</dbReference>
<dbReference type="Pfam" id="PF00725">
    <property type="entry name" value="3HCDH"/>
    <property type="match status" value="1"/>
</dbReference>
<reference evidence="16 17" key="1">
    <citation type="submission" date="2022-11" db="EMBL/GenBank/DDBJ databases">
        <title>Spartinivicinus poritis sp. nov., isolated from scleractinian coral Porites lutea.</title>
        <authorList>
            <person name="Zhang G."/>
            <person name="Cai L."/>
            <person name="Wei Q."/>
        </authorList>
    </citation>
    <scope>NUCLEOTIDE SEQUENCE [LARGE SCALE GENOMIC DNA]</scope>
    <source>
        <strain evidence="16 17">A2-2</strain>
    </source>
</reference>
<dbReference type="InterPro" id="IPR008927">
    <property type="entry name" value="6-PGluconate_DH-like_C_sf"/>
</dbReference>
<dbReference type="SUPFAM" id="SSF48179">
    <property type="entry name" value="6-phosphogluconate dehydrogenase C-terminal domain-like"/>
    <property type="match status" value="2"/>
</dbReference>
<evidence type="ECO:0000259" key="15">
    <source>
        <dbReference type="Pfam" id="PF02737"/>
    </source>
</evidence>
<dbReference type="InterPro" id="IPR018376">
    <property type="entry name" value="Enoyl-CoA_hyd/isom_CS"/>
</dbReference>
<dbReference type="InterPro" id="IPR001753">
    <property type="entry name" value="Enoyl-CoA_hydra/iso"/>
</dbReference>
<evidence type="ECO:0000256" key="11">
    <source>
        <dbReference type="ARBA" id="ARBA00023268"/>
    </source>
</evidence>
<comment type="similarity">
    <text evidence="3">In the N-terminal section; belongs to the enoyl-CoA hydratase/isomerase family.</text>
</comment>
<dbReference type="SUPFAM" id="SSF52096">
    <property type="entry name" value="ClpP/crotonase"/>
    <property type="match status" value="1"/>
</dbReference>
<dbReference type="InterPro" id="IPR036291">
    <property type="entry name" value="NAD(P)-bd_dom_sf"/>
</dbReference>
<proteinExistence type="inferred from homology"/>
<evidence type="ECO:0000256" key="12">
    <source>
        <dbReference type="ARBA" id="ARBA00049556"/>
    </source>
</evidence>
<organism evidence="16 17">
    <name type="scientific">Spartinivicinus poritis</name>
    <dbReference type="NCBI Taxonomy" id="2994640"/>
    <lineage>
        <taxon>Bacteria</taxon>
        <taxon>Pseudomonadati</taxon>
        <taxon>Pseudomonadota</taxon>
        <taxon>Gammaproteobacteria</taxon>
        <taxon>Oceanospirillales</taxon>
        <taxon>Zooshikellaceae</taxon>
        <taxon>Spartinivicinus</taxon>
    </lineage>
</organism>
<dbReference type="InterPro" id="IPR050136">
    <property type="entry name" value="FA_oxidation_alpha_subunit"/>
</dbReference>
<protein>
    <recommendedName>
        <fullName evidence="4">enoyl-CoA hydratase</fullName>
        <ecNumber evidence="4">4.2.1.17</ecNumber>
    </recommendedName>
</protein>
<dbReference type="PROSITE" id="PS00166">
    <property type="entry name" value="ENOYL_COA_HYDRATASE"/>
    <property type="match status" value="1"/>
</dbReference>
<evidence type="ECO:0000256" key="7">
    <source>
        <dbReference type="ARBA" id="ARBA00023002"/>
    </source>
</evidence>
<dbReference type="Gene3D" id="3.90.226.10">
    <property type="entry name" value="2-enoyl-CoA Hydratase, Chain A, domain 1"/>
    <property type="match status" value="1"/>
</dbReference>
<dbReference type="Pfam" id="PF00378">
    <property type="entry name" value="ECH_1"/>
    <property type="match status" value="1"/>
</dbReference>
<dbReference type="InterPro" id="IPR006108">
    <property type="entry name" value="3HC_DH_C"/>
</dbReference>
<dbReference type="Pfam" id="PF02737">
    <property type="entry name" value="3HCDH_N"/>
    <property type="match status" value="1"/>
</dbReference>
<dbReference type="InterPro" id="IPR029045">
    <property type="entry name" value="ClpP/crotonase-like_dom_sf"/>
</dbReference>
<comment type="pathway">
    <text evidence="1">Lipid metabolism; fatty acid beta-oxidation.</text>
</comment>
<dbReference type="CDD" id="cd06558">
    <property type="entry name" value="crotonase-like"/>
    <property type="match status" value="1"/>
</dbReference>
<keyword evidence="11" id="KW-0511">Multifunctional enzyme</keyword>
<dbReference type="EC" id="4.2.1.17" evidence="4"/>
<gene>
    <name evidence="16" type="ORF">ORQ98_02070</name>
</gene>
<evidence type="ECO:0000313" key="16">
    <source>
        <dbReference type="EMBL" id="MDE1460745.1"/>
    </source>
</evidence>
<keyword evidence="17" id="KW-1185">Reference proteome</keyword>
<dbReference type="InterPro" id="IPR006176">
    <property type="entry name" value="3-OHacyl-CoA_DH_NAD-bd"/>
</dbReference>
<evidence type="ECO:0000256" key="10">
    <source>
        <dbReference type="ARBA" id="ARBA00023239"/>
    </source>
</evidence>
<dbReference type="PANTHER" id="PTHR43612:SF3">
    <property type="entry name" value="TRIFUNCTIONAL ENZYME SUBUNIT ALPHA, MITOCHONDRIAL"/>
    <property type="match status" value="1"/>
</dbReference>
<comment type="similarity">
    <text evidence="13">Belongs to the enoyl-CoA hydratase/isomerase family.</text>
</comment>
<comment type="similarity">
    <text evidence="2">In the central section; belongs to the 3-hydroxyacyl-CoA dehydrogenase family.</text>
</comment>
<evidence type="ECO:0000256" key="1">
    <source>
        <dbReference type="ARBA" id="ARBA00005005"/>
    </source>
</evidence>
<dbReference type="Gene3D" id="3.40.50.720">
    <property type="entry name" value="NAD(P)-binding Rossmann-like Domain"/>
    <property type="match status" value="1"/>
</dbReference>
<dbReference type="Proteomes" id="UP001528823">
    <property type="component" value="Unassembled WGS sequence"/>
</dbReference>
<keyword evidence="8" id="KW-0520">NAD</keyword>
<evidence type="ECO:0000313" key="17">
    <source>
        <dbReference type="Proteomes" id="UP001528823"/>
    </source>
</evidence>